<feature type="signal peptide" evidence="2">
    <location>
        <begin position="1"/>
        <end position="19"/>
    </location>
</feature>
<comment type="caution">
    <text evidence="3">The sequence shown here is derived from an EMBL/GenBank/DDBJ whole genome shotgun (WGS) entry which is preliminary data.</text>
</comment>
<evidence type="ECO:0000313" key="4">
    <source>
        <dbReference type="Proteomes" id="UP000651333"/>
    </source>
</evidence>
<feature type="region of interest" description="Disordered" evidence="1">
    <location>
        <begin position="25"/>
        <end position="68"/>
    </location>
</feature>
<dbReference type="AlphaFoldDB" id="A0A9Q5C0F5"/>
<proteinExistence type="predicted"/>
<evidence type="ECO:0000313" key="3">
    <source>
        <dbReference type="EMBL" id="NRO35613.1"/>
    </source>
</evidence>
<feature type="chain" id="PRO_5040229962" description="Lipoprotein" evidence="2">
    <location>
        <begin position="20"/>
        <end position="340"/>
    </location>
</feature>
<evidence type="ECO:0008006" key="5">
    <source>
        <dbReference type="Google" id="ProtNLM"/>
    </source>
</evidence>
<evidence type="ECO:0000256" key="1">
    <source>
        <dbReference type="SAM" id="MobiDB-lite"/>
    </source>
</evidence>
<reference evidence="3" key="1">
    <citation type="submission" date="2019-09" db="EMBL/GenBank/DDBJ databases">
        <title>Comparative genomic analysis of Lactobacillus helveticus.</title>
        <authorList>
            <person name="Zhang H."/>
            <person name="Chen Y."/>
            <person name="Zhong Z."/>
        </authorList>
    </citation>
    <scope>NUCLEOTIDE SEQUENCE</scope>
    <source>
        <strain evidence="3">IMAU30003</strain>
    </source>
</reference>
<evidence type="ECO:0000256" key="2">
    <source>
        <dbReference type="SAM" id="SignalP"/>
    </source>
</evidence>
<keyword evidence="2" id="KW-0732">Signal</keyword>
<protein>
    <recommendedName>
        <fullName evidence="5">Lipoprotein</fullName>
    </recommendedName>
</protein>
<feature type="compositionally biased region" description="Low complexity" evidence="1">
    <location>
        <begin position="25"/>
        <end position="64"/>
    </location>
</feature>
<accession>A0A9Q5C0F5</accession>
<dbReference type="Proteomes" id="UP000651333">
    <property type="component" value="Unassembled WGS sequence"/>
</dbReference>
<dbReference type="PROSITE" id="PS51257">
    <property type="entry name" value="PROKAR_LIPOPROTEIN"/>
    <property type="match status" value="1"/>
</dbReference>
<dbReference type="EMBL" id="WCHB01000087">
    <property type="protein sequence ID" value="NRO35613.1"/>
    <property type="molecule type" value="Genomic_DNA"/>
</dbReference>
<sequence length="340" mass="36128">MLKHKLTVLVAISAALTLAGCSQTTQSNTQSSQSSQSKTSKVAKNSSDNSNTSTASSNTSTANSKNKDTYTKLSASKMDYKTTASAIAVYAAQKYGDTWEIAVNAAKQGNLGVAFRSKDATGITSDNDGYVYEVSGTGKSSNARYMLAGDGADKQVTIFVKQRNLGTTSLKDIVAYLNQKNDADLVKQLAEKTQLNVKLAGDEDTQKITNNSSASVIPSSLQGTWYTADTGNGNIDTLTVTDNKINDEAGFSMNVKAKTSGSSTSDGYMKQTTINGISFYSFTNMGQTPGQGSTYLAPHTEDGQSVIVSANSNGRTNAVYWKSEALAKKNSNKQFSDLKY</sequence>
<name>A0A9Q5C0F5_LACHE</name>
<gene>
    <name evidence="3" type="ORF">IMAU30003_01867</name>
</gene>
<organism evidence="3 4">
    <name type="scientific">Lactobacillus helveticus</name>
    <name type="common">Lactobacillus suntoryeus</name>
    <dbReference type="NCBI Taxonomy" id="1587"/>
    <lineage>
        <taxon>Bacteria</taxon>
        <taxon>Bacillati</taxon>
        <taxon>Bacillota</taxon>
        <taxon>Bacilli</taxon>
        <taxon>Lactobacillales</taxon>
        <taxon>Lactobacillaceae</taxon>
        <taxon>Lactobacillus</taxon>
    </lineage>
</organism>